<accession>A0A3N6N0X3</accession>
<dbReference type="Proteomes" id="UP000272778">
    <property type="component" value="Unassembled WGS sequence"/>
</dbReference>
<keyword evidence="2" id="KW-0812">Transmembrane</keyword>
<evidence type="ECO:0000313" key="3">
    <source>
        <dbReference type="EMBL" id="RQH01137.1"/>
    </source>
</evidence>
<organism evidence="3 4">
    <name type="scientific">Paraburkholderia dinghuensis</name>
    <dbReference type="NCBI Taxonomy" id="2305225"/>
    <lineage>
        <taxon>Bacteria</taxon>
        <taxon>Pseudomonadati</taxon>
        <taxon>Pseudomonadota</taxon>
        <taxon>Betaproteobacteria</taxon>
        <taxon>Burkholderiales</taxon>
        <taxon>Burkholderiaceae</taxon>
        <taxon>Paraburkholderia</taxon>
    </lineage>
</organism>
<evidence type="ECO:0000256" key="1">
    <source>
        <dbReference type="SAM" id="Coils"/>
    </source>
</evidence>
<evidence type="ECO:0000313" key="4">
    <source>
        <dbReference type="Proteomes" id="UP000272778"/>
    </source>
</evidence>
<comment type="caution">
    <text evidence="3">The sequence shown here is derived from an EMBL/GenBank/DDBJ whole genome shotgun (WGS) entry which is preliminary data.</text>
</comment>
<feature type="coiled-coil region" evidence="1">
    <location>
        <begin position="72"/>
        <end position="113"/>
    </location>
</feature>
<dbReference type="OrthoDB" id="9109945at2"/>
<protein>
    <submittedName>
        <fullName evidence="3">Uncharacterized protein</fullName>
    </submittedName>
</protein>
<keyword evidence="2" id="KW-0472">Membrane</keyword>
<feature type="transmembrane region" description="Helical" evidence="2">
    <location>
        <begin position="33"/>
        <end position="53"/>
    </location>
</feature>
<sequence>MAKRRRFARASPDATRAYTLQPVRSKVARLSMALAWTIAASASGAAVAVWALAPKAQAHCPESSPDALHAELADAQLKLEQERAARAALQKSADSAQAAVARLEADLVFLRSQRGGTR</sequence>
<dbReference type="EMBL" id="RQIS01000023">
    <property type="protein sequence ID" value="RQH01137.1"/>
    <property type="molecule type" value="Genomic_DNA"/>
</dbReference>
<keyword evidence="4" id="KW-1185">Reference proteome</keyword>
<proteinExistence type="predicted"/>
<reference evidence="3 4" key="1">
    <citation type="submission" date="2018-11" db="EMBL/GenBank/DDBJ databases">
        <title>Paraburkholderia sp. DHOA04, isolated from soil.</title>
        <authorList>
            <person name="Gao Z.-H."/>
            <person name="Qiu L.-H."/>
            <person name="Fu J.-C."/>
        </authorList>
    </citation>
    <scope>NUCLEOTIDE SEQUENCE [LARGE SCALE GENOMIC DNA]</scope>
    <source>
        <strain evidence="3 4">DHOA04</strain>
    </source>
</reference>
<gene>
    <name evidence="3" type="ORF">D1Y85_23860</name>
</gene>
<name>A0A3N6N0X3_9BURK</name>
<keyword evidence="2" id="KW-1133">Transmembrane helix</keyword>
<keyword evidence="1" id="KW-0175">Coiled coil</keyword>
<dbReference type="RefSeq" id="WP_124153540.1">
    <property type="nucleotide sequence ID" value="NZ_RQIS01000023.1"/>
</dbReference>
<evidence type="ECO:0000256" key="2">
    <source>
        <dbReference type="SAM" id="Phobius"/>
    </source>
</evidence>
<dbReference type="AlphaFoldDB" id="A0A3N6N0X3"/>